<proteinExistence type="predicted"/>
<sequence>MTKLIRAFFAMAVISLLSACGGGGGSAGNTSGVALFTSAAEKITISPGEVQTYNIGGGIPAYIATSSSSAVSVQVSGKTLRITGGNGGSAVVAITDAAGAKVLIEATVGSGIDLYTSAPSTVSVGVGGTSAVYRIGGGSQVYLVTTSDTRIASVGQTTSREFVITGQSGGKAVVTVKDTLGKEVKIDVVVGTVDQLFSTAAKDVTIEVGGANTYKVGGGSTIYAADSSNIAVATAKITGNDLVITGVSTGKATVVVRDSTNGSLEINVTVGTGTPTPLFTTASPSLVVAPSTSPSFTIGGGRAPYRVSSSNASIVTATVSGTNLTLNGVAKGSGQVIVTDSAGTTVTINVTVGTGTIVALFTTAPGTVTIVSPASATYSIGGGSAPYTVTSSNVAVASVTSTESGFTVKGESSGNSQILIRDSLGASVTVNVTVTAAAAVPVAVLPGDSTGAVGDTLTFNMSGGSSPYTVSNNNPSIATVTQTGNSFTAKLLNVGSTKVTVFDSLGKTVEVTITASAATSQLRISPATITVGEDSTNDVSLTIYGGTGPYRAFTSDLVLSSVPAAAIAQSANGTAFVVGLGSKGNRCMTSGAGGIVTLGGTYAITLTVLDSNGASATSTMNIKDNSKGGVDCN</sequence>
<organism evidence="2 3">
    <name type="scientific">Undibacterium baiyunense</name>
    <dbReference type="NCBI Taxonomy" id="2828731"/>
    <lineage>
        <taxon>Bacteria</taxon>
        <taxon>Pseudomonadati</taxon>
        <taxon>Pseudomonadota</taxon>
        <taxon>Betaproteobacteria</taxon>
        <taxon>Burkholderiales</taxon>
        <taxon>Oxalobacteraceae</taxon>
        <taxon>Undibacterium</taxon>
    </lineage>
</organism>
<dbReference type="PROSITE" id="PS51257">
    <property type="entry name" value="PROKAR_LIPOPROTEIN"/>
    <property type="match status" value="1"/>
</dbReference>
<dbReference type="EMBL" id="JAGSPM010000014">
    <property type="protein sequence ID" value="MBR7748281.1"/>
    <property type="molecule type" value="Genomic_DNA"/>
</dbReference>
<accession>A0A941I587</accession>
<gene>
    <name evidence="2" type="ORF">KDM92_16980</name>
</gene>
<comment type="caution">
    <text evidence="2">The sequence shown here is derived from an EMBL/GenBank/DDBJ whole genome shotgun (WGS) entry which is preliminary data.</text>
</comment>
<feature type="signal peptide" evidence="1">
    <location>
        <begin position="1"/>
        <end position="19"/>
    </location>
</feature>
<evidence type="ECO:0000313" key="2">
    <source>
        <dbReference type="EMBL" id="MBR7748281.1"/>
    </source>
</evidence>
<evidence type="ECO:0000313" key="3">
    <source>
        <dbReference type="Proteomes" id="UP000680158"/>
    </source>
</evidence>
<name>A0A941I587_9BURK</name>
<protein>
    <submittedName>
        <fullName evidence="2">Uncharacterized protein</fullName>
    </submittedName>
</protein>
<dbReference type="Proteomes" id="UP000680158">
    <property type="component" value="Unassembled WGS sequence"/>
</dbReference>
<keyword evidence="1" id="KW-0732">Signal</keyword>
<feature type="chain" id="PRO_5037765609" evidence="1">
    <location>
        <begin position="20"/>
        <end position="633"/>
    </location>
</feature>
<dbReference type="AlphaFoldDB" id="A0A941I587"/>
<reference evidence="2 3" key="1">
    <citation type="submission" date="2021-04" db="EMBL/GenBank/DDBJ databases">
        <title>novel species isolated from subtropical streams in China.</title>
        <authorList>
            <person name="Lu H."/>
        </authorList>
    </citation>
    <scope>NUCLEOTIDE SEQUENCE [LARGE SCALE GENOMIC DNA]</scope>
    <source>
        <strain evidence="2 3">BYS107W</strain>
    </source>
</reference>
<evidence type="ECO:0000256" key="1">
    <source>
        <dbReference type="SAM" id="SignalP"/>
    </source>
</evidence>
<keyword evidence="3" id="KW-1185">Reference proteome</keyword>